<dbReference type="AlphaFoldDB" id="B1WN91"/>
<protein>
    <submittedName>
        <fullName evidence="2">Type IV secretion (PTiA6 VirB7)</fullName>
    </submittedName>
</protein>
<keyword evidence="1" id="KW-0732">Signal</keyword>
<dbReference type="KEGG" id="vfi:VF_B0057"/>
<dbReference type="EnsemblBacteria" id="ACB55723">
    <property type="protein sequence ID" value="ACB55723"/>
    <property type="gene ID" value="VF_B0057"/>
</dbReference>
<dbReference type="Proteomes" id="UP000000537">
    <property type="component" value="Plasmid pES100"/>
</dbReference>
<sequence>MNNITLLCLSLLLLSGCSSVSPHAQPSYQQAPIEVINDAQ</sequence>
<gene>
    <name evidence="2" type="ordered locus">VF_B0057</name>
</gene>
<dbReference type="HOGENOM" id="CLU_3298405_0_0_6"/>
<name>B1WN91_ALIF1</name>
<reference evidence="2 3" key="2">
    <citation type="journal article" date="2008" name="BMC Genomics">
        <title>Comparative genomics-based investigation of resequencing targets in Vibrio fischeri: focus on point miscalls and artefactual expansions.</title>
        <authorList>
            <person name="Mandel M.J."/>
            <person name="Stabb E.V."/>
            <person name="Ruby E.G."/>
        </authorList>
    </citation>
    <scope>NUCLEOTIDE SEQUENCE [LARGE SCALE GENOMIC DNA]</scope>
    <source>
        <strain evidence="3">ATCC 700601 / ES114</strain>
    </source>
</reference>
<evidence type="ECO:0000256" key="1">
    <source>
        <dbReference type="SAM" id="SignalP"/>
    </source>
</evidence>
<keyword evidence="3" id="KW-1185">Reference proteome</keyword>
<accession>B1WN91</accession>
<reference evidence="2 3" key="1">
    <citation type="journal article" date="2005" name="Proc. Natl. Acad. Sci. U.S.A.">
        <title>Complete genome sequence of Vibrio fischeri: a symbiotic bacterium with pathogenic congeners.</title>
        <authorList>
            <person name="Ruby E.G."/>
            <person name="Urbanowski M."/>
            <person name="Campbell J."/>
            <person name="Dunn A."/>
            <person name="Faini M."/>
            <person name="Gunsalus R."/>
            <person name="Lostroh P."/>
            <person name="Lupp C."/>
            <person name="McCann J."/>
            <person name="Millikan D."/>
            <person name="Schaefer A."/>
            <person name="Stabb E."/>
            <person name="Stevens A."/>
            <person name="Visick K."/>
            <person name="Whistler C."/>
            <person name="Greenberg E.P."/>
        </authorList>
    </citation>
    <scope>NUCLEOTIDE SEQUENCE [LARGE SCALE GENOMIC DNA]</scope>
    <source>
        <strain evidence="3">ATCC 700601 / ES114</strain>
    </source>
</reference>
<feature type="signal peptide" evidence="1">
    <location>
        <begin position="1"/>
        <end position="24"/>
    </location>
</feature>
<evidence type="ECO:0000313" key="3">
    <source>
        <dbReference type="Proteomes" id="UP000000537"/>
    </source>
</evidence>
<organism evidence="2 3">
    <name type="scientific">Aliivibrio fischeri (strain ATCC 700601 / ES114)</name>
    <name type="common">Vibrio fischeri</name>
    <dbReference type="NCBI Taxonomy" id="312309"/>
    <lineage>
        <taxon>Bacteria</taxon>
        <taxon>Pseudomonadati</taxon>
        <taxon>Pseudomonadota</taxon>
        <taxon>Gammaproteobacteria</taxon>
        <taxon>Vibrionales</taxon>
        <taxon>Vibrionaceae</taxon>
        <taxon>Aliivibrio</taxon>
    </lineage>
</organism>
<keyword evidence="2" id="KW-0614">Plasmid</keyword>
<dbReference type="EMBL" id="CP000022">
    <property type="protein sequence ID" value="ACB55723.1"/>
    <property type="molecule type" value="Genomic_DNA"/>
</dbReference>
<dbReference type="PATRIC" id="fig|312309.11.peg.3809"/>
<feature type="chain" id="PRO_5002771879" evidence="1">
    <location>
        <begin position="25"/>
        <end position="40"/>
    </location>
</feature>
<geneLocation type="plasmid" evidence="2 3">
    <name>pES100</name>
</geneLocation>
<evidence type="ECO:0000313" key="2">
    <source>
        <dbReference type="EMBL" id="ACB55723.1"/>
    </source>
</evidence>
<proteinExistence type="predicted"/>